<feature type="transmembrane region" description="Helical" evidence="7">
    <location>
        <begin position="396"/>
        <end position="416"/>
    </location>
</feature>
<keyword evidence="10" id="KW-1185">Reference proteome</keyword>
<feature type="domain" description="ABC transmembrane type-1" evidence="8">
    <location>
        <begin position="334"/>
        <end position="518"/>
    </location>
</feature>
<keyword evidence="5 7" id="KW-1133">Transmembrane helix</keyword>
<dbReference type="GeneID" id="98666686"/>
<feature type="transmembrane region" description="Helical" evidence="7">
    <location>
        <begin position="173"/>
        <end position="200"/>
    </location>
</feature>
<dbReference type="RefSeq" id="WP_231730548.1">
    <property type="nucleotide sequence ID" value="NZ_FORY01000024.1"/>
</dbReference>
<feature type="transmembrane region" description="Helical" evidence="7">
    <location>
        <begin position="130"/>
        <end position="152"/>
    </location>
</feature>
<reference evidence="9 10" key="1">
    <citation type="submission" date="2016-10" db="EMBL/GenBank/DDBJ databases">
        <authorList>
            <person name="de Groot N.N."/>
        </authorList>
    </citation>
    <scope>NUCLEOTIDE SEQUENCE [LARGE SCALE GENOMIC DNA]</scope>
    <source>
        <strain evidence="9 10">CGMCC 1.8891</strain>
    </source>
</reference>
<dbReference type="PANTHER" id="PTHR30151">
    <property type="entry name" value="ALKANE SULFONATE ABC TRANSPORTER-RELATED, MEMBRANE SUBUNIT"/>
    <property type="match status" value="1"/>
</dbReference>
<feature type="transmembrane region" description="Helical" evidence="7">
    <location>
        <begin position="368"/>
        <end position="390"/>
    </location>
</feature>
<evidence type="ECO:0000256" key="4">
    <source>
        <dbReference type="ARBA" id="ARBA00022692"/>
    </source>
</evidence>
<organism evidence="9 10">
    <name type="scientific">Celeribacter halophilus</name>
    <dbReference type="NCBI Taxonomy" id="576117"/>
    <lineage>
        <taxon>Bacteria</taxon>
        <taxon>Pseudomonadati</taxon>
        <taxon>Pseudomonadota</taxon>
        <taxon>Alphaproteobacteria</taxon>
        <taxon>Rhodobacterales</taxon>
        <taxon>Roseobacteraceae</taxon>
        <taxon>Celeribacter</taxon>
    </lineage>
</organism>
<sequence length="531" mass="56090">MTLSLRAPLMTVAPRATMAVLSLIGVLVGWEILARALASTYLLAGPVDVTRYLIDNSGLMLRALSVTLYEAMWGFVWGNLAGIALAAVVVLVPRFENLVQSLALVVFCLPLVATGPILRVLYGPGLGPQVTLAALAVYYTTFVPTVVGLRATPSTWLDLVASFGHGRWKELTVVRATAALPYLVVGLQIAAPAAFLGAMVGEFTGAERGMGVLAIQAMRSLDVQATWALATVASLVSILAYLVVGGIGKYLWPDRPSIIMASPAQNDGAGRGAKWLKTCGLGFMTLGAVLVLWWGLFELFDVNSFFAKRPMDVWSYLVTSPKALEHRLVLWEAMGETMAFAVPGYLAGLLLGAVLAGVFVLMPNLAGLVLPVSIALRSIPIVTTAPLIVLCLGRGAAGTITIVAVMIFFPTLIACLQGLRQAPGQILDVFNSFATSPLRTLFLARMPAMLPAFFASARMAVPAAILAVTVAEWLSTGTGIGNLMALTTSTSDYNMLYSSIAAVTGLSALAYAAVGALERVVLTIYAPEQVR</sequence>
<evidence type="ECO:0000259" key="8">
    <source>
        <dbReference type="PROSITE" id="PS50928"/>
    </source>
</evidence>
<keyword evidence="6 7" id="KW-0472">Membrane</keyword>
<evidence type="ECO:0000313" key="9">
    <source>
        <dbReference type="EMBL" id="SFK05846.1"/>
    </source>
</evidence>
<keyword evidence="4 7" id="KW-0812">Transmembrane</keyword>
<dbReference type="Pfam" id="PF00528">
    <property type="entry name" value="BPD_transp_1"/>
    <property type="match status" value="2"/>
</dbReference>
<proteinExistence type="inferred from homology"/>
<feature type="transmembrane region" description="Helical" evidence="7">
    <location>
        <begin position="99"/>
        <end position="118"/>
    </location>
</feature>
<comment type="subcellular location">
    <subcellularLocation>
        <location evidence="1 7">Cell membrane</location>
        <topology evidence="1 7">Multi-pass membrane protein</topology>
    </subcellularLocation>
</comment>
<evidence type="ECO:0000256" key="5">
    <source>
        <dbReference type="ARBA" id="ARBA00022989"/>
    </source>
</evidence>
<dbReference type="SUPFAM" id="SSF161098">
    <property type="entry name" value="MetI-like"/>
    <property type="match status" value="2"/>
</dbReference>
<dbReference type="STRING" id="576117.SAMN04488138_1248"/>
<feature type="transmembrane region" description="Helical" evidence="7">
    <location>
        <begin position="275"/>
        <end position="296"/>
    </location>
</feature>
<protein>
    <submittedName>
        <fullName evidence="9">ABC-type nitrate/sulfonate/bicarbonate transport system, permease component</fullName>
    </submittedName>
</protein>
<evidence type="ECO:0000256" key="6">
    <source>
        <dbReference type="ARBA" id="ARBA00023136"/>
    </source>
</evidence>
<evidence type="ECO:0000256" key="3">
    <source>
        <dbReference type="ARBA" id="ARBA00022475"/>
    </source>
</evidence>
<feature type="transmembrane region" description="Helical" evidence="7">
    <location>
        <begin position="227"/>
        <end position="252"/>
    </location>
</feature>
<feature type="transmembrane region" description="Helical" evidence="7">
    <location>
        <begin position="495"/>
        <end position="514"/>
    </location>
</feature>
<keyword evidence="2 7" id="KW-0813">Transport</keyword>
<feature type="transmembrane region" description="Helical" evidence="7">
    <location>
        <begin position="71"/>
        <end position="92"/>
    </location>
</feature>
<evidence type="ECO:0000256" key="7">
    <source>
        <dbReference type="RuleBase" id="RU363032"/>
    </source>
</evidence>
<dbReference type="AlphaFoldDB" id="A0A1I3WHB5"/>
<gene>
    <name evidence="9" type="ORF">SAMN04488138_1248</name>
</gene>
<evidence type="ECO:0000256" key="2">
    <source>
        <dbReference type="ARBA" id="ARBA00022448"/>
    </source>
</evidence>
<feature type="transmembrane region" description="Helical" evidence="7">
    <location>
        <begin position="338"/>
        <end position="361"/>
    </location>
</feature>
<dbReference type="GO" id="GO:0055085">
    <property type="term" value="P:transmembrane transport"/>
    <property type="evidence" value="ECO:0007669"/>
    <property type="project" value="InterPro"/>
</dbReference>
<name>A0A1I3WHB5_9RHOB</name>
<dbReference type="GO" id="GO:0005886">
    <property type="term" value="C:plasma membrane"/>
    <property type="evidence" value="ECO:0007669"/>
    <property type="project" value="UniProtKB-SubCell"/>
</dbReference>
<evidence type="ECO:0000256" key="1">
    <source>
        <dbReference type="ARBA" id="ARBA00004651"/>
    </source>
</evidence>
<dbReference type="Gene3D" id="1.10.3720.10">
    <property type="entry name" value="MetI-like"/>
    <property type="match status" value="2"/>
</dbReference>
<comment type="similarity">
    <text evidence="7">Belongs to the binding-protein-dependent transport system permease family.</text>
</comment>
<feature type="domain" description="ABC transmembrane type-1" evidence="8">
    <location>
        <begin position="60"/>
        <end position="248"/>
    </location>
</feature>
<keyword evidence="3" id="KW-1003">Cell membrane</keyword>
<evidence type="ECO:0000313" key="10">
    <source>
        <dbReference type="Proteomes" id="UP000183299"/>
    </source>
</evidence>
<accession>A0A1I3WHB5</accession>
<dbReference type="InterPro" id="IPR000515">
    <property type="entry name" value="MetI-like"/>
</dbReference>
<dbReference type="PANTHER" id="PTHR30151:SF20">
    <property type="entry name" value="ABC TRANSPORTER PERMEASE PROTEIN HI_0355-RELATED"/>
    <property type="match status" value="1"/>
</dbReference>
<dbReference type="InterPro" id="IPR035906">
    <property type="entry name" value="MetI-like_sf"/>
</dbReference>
<dbReference type="EMBL" id="FORY01000024">
    <property type="protein sequence ID" value="SFK05846.1"/>
    <property type="molecule type" value="Genomic_DNA"/>
</dbReference>
<dbReference type="PROSITE" id="PS50928">
    <property type="entry name" value="ABC_TM1"/>
    <property type="match status" value="2"/>
</dbReference>
<feature type="transmembrane region" description="Helical" evidence="7">
    <location>
        <begin position="448"/>
        <end position="475"/>
    </location>
</feature>
<dbReference type="Proteomes" id="UP000183299">
    <property type="component" value="Unassembled WGS sequence"/>
</dbReference>